<dbReference type="SMART" id="SM00695">
    <property type="entry name" value="DUSP"/>
    <property type="match status" value="1"/>
</dbReference>
<evidence type="ECO:0000256" key="4">
    <source>
        <dbReference type="ARBA" id="ARBA00022670"/>
    </source>
</evidence>
<reference evidence="11" key="1">
    <citation type="submission" date="2022-07" db="EMBL/GenBank/DDBJ databases">
        <title>Phylogenomic reconstructions and comparative analyses of Kickxellomycotina fungi.</title>
        <authorList>
            <person name="Reynolds N.K."/>
            <person name="Stajich J.E."/>
            <person name="Barry K."/>
            <person name="Grigoriev I.V."/>
            <person name="Crous P."/>
            <person name="Smith M.E."/>
        </authorList>
    </citation>
    <scope>NUCLEOTIDE SEQUENCE</scope>
    <source>
        <strain evidence="11">RSA 476</strain>
    </source>
</reference>
<evidence type="ECO:0000256" key="2">
    <source>
        <dbReference type="ARBA" id="ARBA00009085"/>
    </source>
</evidence>
<dbReference type="GO" id="GO:0006508">
    <property type="term" value="P:proteolysis"/>
    <property type="evidence" value="ECO:0007669"/>
    <property type="project" value="UniProtKB-KW"/>
</dbReference>
<proteinExistence type="inferred from homology"/>
<dbReference type="InterPro" id="IPR050185">
    <property type="entry name" value="Ub_carboxyl-term_hydrolase"/>
</dbReference>
<organism evidence="11 12">
    <name type="scientific">Coemansia aciculifera</name>
    <dbReference type="NCBI Taxonomy" id="417176"/>
    <lineage>
        <taxon>Eukaryota</taxon>
        <taxon>Fungi</taxon>
        <taxon>Fungi incertae sedis</taxon>
        <taxon>Zoopagomycota</taxon>
        <taxon>Kickxellomycotina</taxon>
        <taxon>Kickxellomycetes</taxon>
        <taxon>Kickxellales</taxon>
        <taxon>Kickxellaceae</taxon>
        <taxon>Coemansia</taxon>
    </lineage>
</organism>
<evidence type="ECO:0000259" key="10">
    <source>
        <dbReference type="PROSITE" id="PS51283"/>
    </source>
</evidence>
<dbReference type="InterPro" id="IPR028889">
    <property type="entry name" value="USP"/>
</dbReference>
<keyword evidence="4" id="KW-0645">Protease</keyword>
<dbReference type="PROSITE" id="PS00973">
    <property type="entry name" value="USP_2"/>
    <property type="match status" value="1"/>
</dbReference>
<gene>
    <name evidence="11" type="ORF">GGH94_006254</name>
</gene>
<keyword evidence="7" id="KW-0788">Thiol protease</keyword>
<dbReference type="PROSITE" id="PS00972">
    <property type="entry name" value="USP_1"/>
    <property type="match status" value="1"/>
</dbReference>
<feature type="region of interest" description="Disordered" evidence="8">
    <location>
        <begin position="912"/>
        <end position="970"/>
    </location>
</feature>
<dbReference type="PROSITE" id="PS50235">
    <property type="entry name" value="USP_3"/>
    <property type="match status" value="1"/>
</dbReference>
<feature type="compositionally biased region" description="Polar residues" evidence="8">
    <location>
        <begin position="42"/>
        <end position="53"/>
    </location>
</feature>
<feature type="region of interest" description="Disordered" evidence="8">
    <location>
        <begin position="1"/>
        <end position="20"/>
    </location>
</feature>
<dbReference type="GO" id="GO:0004843">
    <property type="term" value="F:cysteine-type deubiquitinase activity"/>
    <property type="evidence" value="ECO:0007669"/>
    <property type="project" value="UniProtKB-EC"/>
</dbReference>
<dbReference type="InterPro" id="IPR035927">
    <property type="entry name" value="DUSP-like_sf"/>
</dbReference>
<comment type="catalytic activity">
    <reaction evidence="1">
        <text>Thiol-dependent hydrolysis of ester, thioester, amide, peptide and isopeptide bonds formed by the C-terminal Gly of ubiquitin (a 76-residue protein attached to proteins as an intracellular targeting signal).</text>
        <dbReference type="EC" id="3.4.19.12"/>
    </reaction>
</comment>
<dbReference type="PANTHER" id="PTHR21646:SF24">
    <property type="entry name" value="UBIQUITIN CARBOXYL-TERMINAL HYDROLASE"/>
    <property type="match status" value="1"/>
</dbReference>
<keyword evidence="6" id="KW-0378">Hydrolase</keyword>
<evidence type="ECO:0000313" key="12">
    <source>
        <dbReference type="Proteomes" id="UP001140074"/>
    </source>
</evidence>
<dbReference type="Gene3D" id="3.90.70.10">
    <property type="entry name" value="Cysteine proteinases"/>
    <property type="match status" value="2"/>
</dbReference>
<dbReference type="Pfam" id="PF00443">
    <property type="entry name" value="UCH"/>
    <property type="match status" value="1"/>
</dbReference>
<dbReference type="InterPro" id="IPR001394">
    <property type="entry name" value="Peptidase_C19_UCH"/>
</dbReference>
<dbReference type="InterPro" id="IPR006615">
    <property type="entry name" value="Pept_C19_DUSP"/>
</dbReference>
<accession>A0A9W8IBY2</accession>
<keyword evidence="5" id="KW-0833">Ubl conjugation pathway</keyword>
<feature type="compositionally biased region" description="Low complexity" evidence="8">
    <location>
        <begin position="931"/>
        <end position="940"/>
    </location>
</feature>
<feature type="region of interest" description="Disordered" evidence="8">
    <location>
        <begin position="1368"/>
        <end position="1403"/>
    </location>
</feature>
<dbReference type="GO" id="GO:0016579">
    <property type="term" value="P:protein deubiquitination"/>
    <property type="evidence" value="ECO:0007669"/>
    <property type="project" value="InterPro"/>
</dbReference>
<evidence type="ECO:0000259" key="9">
    <source>
        <dbReference type="PROSITE" id="PS50235"/>
    </source>
</evidence>
<evidence type="ECO:0000256" key="3">
    <source>
        <dbReference type="ARBA" id="ARBA00012759"/>
    </source>
</evidence>
<protein>
    <recommendedName>
        <fullName evidence="3">ubiquitinyl hydrolase 1</fullName>
        <ecNumber evidence="3">3.4.19.12</ecNumber>
    </recommendedName>
</protein>
<evidence type="ECO:0000256" key="1">
    <source>
        <dbReference type="ARBA" id="ARBA00000707"/>
    </source>
</evidence>
<evidence type="ECO:0000313" key="11">
    <source>
        <dbReference type="EMBL" id="KAJ2859167.1"/>
    </source>
</evidence>
<feature type="domain" description="USP" evidence="9">
    <location>
        <begin position="439"/>
        <end position="1298"/>
    </location>
</feature>
<keyword evidence="12" id="KW-1185">Reference proteome</keyword>
<feature type="region of interest" description="Disordered" evidence="8">
    <location>
        <begin position="40"/>
        <end position="69"/>
    </location>
</feature>
<feature type="domain" description="DUSP" evidence="10">
    <location>
        <begin position="96"/>
        <end position="197"/>
    </location>
</feature>
<dbReference type="Proteomes" id="UP001140074">
    <property type="component" value="Unassembled WGS sequence"/>
</dbReference>
<dbReference type="Pfam" id="PF06337">
    <property type="entry name" value="DUSP"/>
    <property type="match status" value="1"/>
</dbReference>
<feature type="region of interest" description="Disordered" evidence="8">
    <location>
        <begin position="985"/>
        <end position="1009"/>
    </location>
</feature>
<dbReference type="EMBL" id="JANBUY010000424">
    <property type="protein sequence ID" value="KAJ2859167.1"/>
    <property type="molecule type" value="Genomic_DNA"/>
</dbReference>
<dbReference type="Gene3D" id="3.30.2230.10">
    <property type="entry name" value="DUSP-like"/>
    <property type="match status" value="1"/>
</dbReference>
<evidence type="ECO:0000256" key="5">
    <source>
        <dbReference type="ARBA" id="ARBA00022786"/>
    </source>
</evidence>
<dbReference type="CDD" id="cd02674">
    <property type="entry name" value="Peptidase_C19R"/>
    <property type="match status" value="1"/>
</dbReference>
<dbReference type="InterPro" id="IPR018200">
    <property type="entry name" value="USP_CS"/>
</dbReference>
<feature type="compositionally biased region" description="Acidic residues" evidence="8">
    <location>
        <begin position="1384"/>
        <end position="1403"/>
    </location>
</feature>
<evidence type="ECO:0000256" key="6">
    <source>
        <dbReference type="ARBA" id="ARBA00022801"/>
    </source>
</evidence>
<dbReference type="SUPFAM" id="SSF54001">
    <property type="entry name" value="Cysteine proteinases"/>
    <property type="match status" value="1"/>
</dbReference>
<evidence type="ECO:0000256" key="7">
    <source>
        <dbReference type="ARBA" id="ARBA00022807"/>
    </source>
</evidence>
<comment type="similarity">
    <text evidence="2">Belongs to the peptidase C19 family.</text>
</comment>
<dbReference type="EC" id="3.4.19.12" evidence="3"/>
<dbReference type="PANTHER" id="PTHR21646">
    <property type="entry name" value="UBIQUITIN CARBOXYL-TERMINAL HYDROLASE"/>
    <property type="match status" value="1"/>
</dbReference>
<sequence length="1403" mass="150520">MGCQESDPLQQAQPGAPTADKLNTLLPEISVLSSEHEALVRSASQDSMSSNIPSYMHTPAEPYEEQGSLSTLTGSKSLLAAAVLNSQATSSRVQETSLDAAVTSLQSIVSGAVMVPASVWYLVSHQWYSAWQESVTGMIPAGVGPIDNSPIADDDGELLPGLKLGAELEAVPEAAWLRMVEMYGLCGQNMAIRRVVVMQDECSVDGSRTARAMLDLYPPSVFVAPKEALDSPSHNESTHRIGISLGASLAELKLQIASVFGLDSTDNGSSITLFRPLRSSSQDTDSEVSQLATGLSEAELLPPSYEAAMSRNAPADSALHARAAITSGGLEEIVADDSTLLMAAGILPDSTVGFALPLAAACSAIFDPLTATIPPEQLSLCQPGGASSIVLPWRATVDRSPEISDSSSDLGANAAAGLAADDTHSVVLARPASNVHYLCGLNNLGNTCFMNSALQCLGHFSDLTRYFVSHVYTHELNRDNPLGMKGAVASAYGRLVNEMWEIGRGAYAPRAFKQTISQWAPQFRGYNQQDAPEFLAFLLDGLHEDLNRIVHKPYIEVPDADGRPDVEVANEQWGIYKRRNDSVVVDLFQGQYRSTLVCPVCSHTSVTFDPFMYLTLPLPVQRQKWLDLVFTPVNTEVYATRMRLLVLKDESIKQLKQMVAHLTGSAADSLLVCDLASVRIYSIYNDDDSLADISSTDAVHIYELGVDAAKVAADPASASSAVVQLACSKPATSSYGGYSYGPDVFSKPLLLTLPEEGKLTMAALYLRIAEALSRWATVDISPLVVQLKANAAGEPGEYPLLELLSHAATISVHRAGPVAKGATQRRSLTSMSSYMYSGRRGHGGAANAFRAFEDRLTNDNCEPLVNIGSETADDLPAVTTTAITAYGSAYRPSYSGHVPMAGRVTTLASREVGGRRRRVRPLDDTDDYSTKWDSLSSSSDNDTDRAVHGTPKRARSDVGSDSETKDSSATTSLAFVSATESAVNLGPAEVDGVPTEEDSGSEPNDMLVSASSSKCDISPATVSFELEEKDVSGDITLGDDLDADAAPSTTMSLAELLATTVKLDTGDTLLCEWSEKGTQALLAALHSGDAPHVHQTSLLFDFERADEYTMPALDDVTKYSTLEQIGSVAIDELPRVAAAKSPSKRAQRKITLEECLAEFTRAEKLGEDDPWFCGKCKEHQQATKKFDLWRVPEILVVHLKRFQHSRAWRDKLDAFVDFPLEGLDLTQTVVGPNGGELVYDLHSVCNHYGGLGGGHYTAYARNPEDDTWYDFNDSSVSKVFGPESIKTAAAYMLFYRLRSSSASAMAESKIDDLVNKYKDVCVPAEVPVSQLAGDVAMMSPVSTHMMDDSDNERGGLLSHASGLAVLGPVGLESPGSSTGHVSEMDMDPPAENNYDDADGNGWP</sequence>
<feature type="compositionally biased region" description="Basic and acidic residues" evidence="8">
    <location>
        <begin position="954"/>
        <end position="966"/>
    </location>
</feature>
<evidence type="ECO:0000256" key="8">
    <source>
        <dbReference type="SAM" id="MobiDB-lite"/>
    </source>
</evidence>
<dbReference type="InterPro" id="IPR038765">
    <property type="entry name" value="Papain-like_cys_pep_sf"/>
</dbReference>
<dbReference type="SUPFAM" id="SSF143791">
    <property type="entry name" value="DUSP-like"/>
    <property type="match status" value="1"/>
</dbReference>
<comment type="caution">
    <text evidence="11">The sequence shown here is derived from an EMBL/GenBank/DDBJ whole genome shotgun (WGS) entry which is preliminary data.</text>
</comment>
<name>A0A9W8IBY2_9FUNG</name>
<dbReference type="PROSITE" id="PS51283">
    <property type="entry name" value="DUSP"/>
    <property type="match status" value="1"/>
</dbReference>